<sequence length="125" mass="13999">MHDLVIPLPAWLADRNAGSDRARWAIWAVLALADSTVGWEGDMRHQPYIGGVPAGDGGTTHRYMVVKQDNDGYTFIVSQAPMPWLEARSNRHEEVRGRDLGRYPWEPENLGQQVDLPGHVDLLAD</sequence>
<evidence type="ECO:0000313" key="1">
    <source>
        <dbReference type="EMBL" id="PWR16797.1"/>
    </source>
</evidence>
<gene>
    <name evidence="1" type="ORF">DKT69_03710</name>
</gene>
<dbReference type="RefSeq" id="WP_109800193.1">
    <property type="nucleotide sequence ID" value="NZ_QGKS01000097.1"/>
</dbReference>
<dbReference type="EMBL" id="QGKS01000097">
    <property type="protein sequence ID" value="PWR16797.1"/>
    <property type="molecule type" value="Genomic_DNA"/>
</dbReference>
<evidence type="ECO:0000313" key="2">
    <source>
        <dbReference type="Proteomes" id="UP000246050"/>
    </source>
</evidence>
<dbReference type="AlphaFoldDB" id="A0A317DQA7"/>
<reference evidence="1 2" key="1">
    <citation type="submission" date="2018-05" db="EMBL/GenBank/DDBJ databases">
        <title>Micromonosporas from Atacama Desert.</title>
        <authorList>
            <person name="Carro L."/>
            <person name="Golinska P."/>
            <person name="Klenk H.-P."/>
            <person name="Goodfellow M."/>
        </authorList>
    </citation>
    <scope>NUCLEOTIDE SEQUENCE [LARGE SCALE GENOMIC DNA]</scope>
    <source>
        <strain evidence="1 2">4G51</strain>
    </source>
</reference>
<protein>
    <submittedName>
        <fullName evidence="1">Uncharacterized protein</fullName>
    </submittedName>
</protein>
<comment type="caution">
    <text evidence="1">The sequence shown here is derived from an EMBL/GenBank/DDBJ whole genome shotgun (WGS) entry which is preliminary data.</text>
</comment>
<organism evidence="1 2">
    <name type="scientific">Micromonospora sicca</name>
    <dbReference type="NCBI Taxonomy" id="2202420"/>
    <lineage>
        <taxon>Bacteria</taxon>
        <taxon>Bacillati</taxon>
        <taxon>Actinomycetota</taxon>
        <taxon>Actinomycetes</taxon>
        <taxon>Micromonosporales</taxon>
        <taxon>Micromonosporaceae</taxon>
        <taxon>Micromonospora</taxon>
    </lineage>
</organism>
<dbReference type="OrthoDB" id="6637633at2"/>
<proteinExistence type="predicted"/>
<name>A0A317DQA7_9ACTN</name>
<dbReference type="Proteomes" id="UP000246050">
    <property type="component" value="Unassembled WGS sequence"/>
</dbReference>
<accession>A0A317DQA7</accession>